<evidence type="ECO:0000313" key="5">
    <source>
        <dbReference type="EMBL" id="EME68533.1"/>
    </source>
</evidence>
<dbReference type="PANTHER" id="PTHR42781">
    <property type="entry name" value="SPERMIDINE/PUTRESCINE IMPORT ATP-BINDING PROTEIN POTA"/>
    <property type="match status" value="1"/>
</dbReference>
<dbReference type="AlphaFoldDB" id="M3A6W6"/>
<protein>
    <submittedName>
        <fullName evidence="5">Sulfonate/nitrate ABC transporter ATP-binding protein</fullName>
    </submittedName>
</protein>
<keyword evidence="3 5" id="KW-0067">ATP-binding</keyword>
<dbReference type="PROSITE" id="PS00211">
    <property type="entry name" value="ABC_TRANSPORTER_1"/>
    <property type="match status" value="1"/>
</dbReference>
<evidence type="ECO:0000259" key="4">
    <source>
        <dbReference type="PROSITE" id="PS50893"/>
    </source>
</evidence>
<keyword evidence="1" id="KW-0813">Transport</keyword>
<dbReference type="Proteomes" id="UP000011744">
    <property type="component" value="Unassembled WGS sequence"/>
</dbReference>
<dbReference type="PANTHER" id="PTHR42781:SF8">
    <property type="entry name" value="BICARBONATE TRANSPORT ATP-BINDING PROTEIN CMPC"/>
    <property type="match status" value="1"/>
</dbReference>
<dbReference type="STRING" id="1244869.H261_17818"/>
<dbReference type="InterPro" id="IPR003593">
    <property type="entry name" value="AAA+_ATPase"/>
</dbReference>
<dbReference type="InterPro" id="IPR050093">
    <property type="entry name" value="ABC_SmlMolc_Importer"/>
</dbReference>
<sequence>MPGLEIRGLSHSFGPQTVVEDLSFSLPQGEVGCLLGPSGCGKTTVLSMVGGLLLPAAGTIDHSFRHPVFVFQDPCLLPWRDARDNIAFGLKAMGVGRRQRLERADRLMEIVGLASDDGAKFPHELSGGMRQRVALARALAVEPDLLLLDEPFSALDVGLRRQMQSLVRRLIAERNLTALLVTHDLAEAVRLADRILVLSPSPGRVAARHHIPEPFVQRDDGFVHCMVNRLLADPATAQALAVELS</sequence>
<dbReference type="Gene3D" id="3.40.50.300">
    <property type="entry name" value="P-loop containing nucleotide triphosphate hydrolases"/>
    <property type="match status" value="1"/>
</dbReference>
<keyword evidence="6" id="KW-1185">Reference proteome</keyword>
<dbReference type="RefSeq" id="WP_008620198.1">
    <property type="nucleotide sequence ID" value="NZ_AONQ01000061.1"/>
</dbReference>
<accession>M3A6W6</accession>
<organism evidence="5 6">
    <name type="scientific">Paramagnetospirillum caucaseum</name>
    <dbReference type="NCBI Taxonomy" id="1244869"/>
    <lineage>
        <taxon>Bacteria</taxon>
        <taxon>Pseudomonadati</taxon>
        <taxon>Pseudomonadota</taxon>
        <taxon>Alphaproteobacteria</taxon>
        <taxon>Rhodospirillales</taxon>
        <taxon>Magnetospirillaceae</taxon>
        <taxon>Paramagnetospirillum</taxon>
    </lineage>
</organism>
<evidence type="ECO:0000313" key="6">
    <source>
        <dbReference type="Proteomes" id="UP000011744"/>
    </source>
</evidence>
<dbReference type="Pfam" id="PF00005">
    <property type="entry name" value="ABC_tran"/>
    <property type="match status" value="1"/>
</dbReference>
<name>M3A6W6_9PROT</name>
<dbReference type="InterPro" id="IPR003439">
    <property type="entry name" value="ABC_transporter-like_ATP-bd"/>
</dbReference>
<dbReference type="PATRIC" id="fig|1244869.3.peg.3564"/>
<keyword evidence="2" id="KW-0547">Nucleotide-binding</keyword>
<dbReference type="EMBL" id="AONQ01000061">
    <property type="protein sequence ID" value="EME68533.1"/>
    <property type="molecule type" value="Genomic_DNA"/>
</dbReference>
<gene>
    <name evidence="5" type="ORF">H261_17818</name>
</gene>
<dbReference type="InterPro" id="IPR027417">
    <property type="entry name" value="P-loop_NTPase"/>
</dbReference>
<dbReference type="OrthoDB" id="9802264at2"/>
<dbReference type="GO" id="GO:0016887">
    <property type="term" value="F:ATP hydrolysis activity"/>
    <property type="evidence" value="ECO:0007669"/>
    <property type="project" value="InterPro"/>
</dbReference>
<dbReference type="eggNOG" id="COG1116">
    <property type="taxonomic scope" value="Bacteria"/>
</dbReference>
<reference evidence="5 6" key="1">
    <citation type="journal article" date="2014" name="Genome Announc.">
        <title>Draft Genome Sequence of Magnetospirillum sp. Strain SO-1, a Freshwater Magnetotactic Bacterium Isolated from the Ol'khovka River, Russia.</title>
        <authorList>
            <person name="Grouzdev D.S."/>
            <person name="Dziuba M.V."/>
            <person name="Sukhacheva M.S."/>
            <person name="Mardanov A.V."/>
            <person name="Beletskiy A.V."/>
            <person name="Kuznetsov B.B."/>
            <person name="Skryabin K.G."/>
        </authorList>
    </citation>
    <scope>NUCLEOTIDE SEQUENCE [LARGE SCALE GENOMIC DNA]</scope>
    <source>
        <strain evidence="5 6">SO-1</strain>
    </source>
</reference>
<dbReference type="CDD" id="cd03293">
    <property type="entry name" value="ABC_NrtD_SsuB_transporters"/>
    <property type="match status" value="1"/>
</dbReference>
<evidence type="ECO:0000256" key="3">
    <source>
        <dbReference type="ARBA" id="ARBA00022840"/>
    </source>
</evidence>
<comment type="caution">
    <text evidence="5">The sequence shown here is derived from an EMBL/GenBank/DDBJ whole genome shotgun (WGS) entry which is preliminary data.</text>
</comment>
<feature type="domain" description="ABC transporter" evidence="4">
    <location>
        <begin position="4"/>
        <end position="225"/>
    </location>
</feature>
<dbReference type="GO" id="GO:0005524">
    <property type="term" value="F:ATP binding"/>
    <property type="evidence" value="ECO:0007669"/>
    <property type="project" value="UniProtKB-KW"/>
</dbReference>
<dbReference type="SMART" id="SM00382">
    <property type="entry name" value="AAA"/>
    <property type="match status" value="1"/>
</dbReference>
<evidence type="ECO:0000256" key="1">
    <source>
        <dbReference type="ARBA" id="ARBA00022448"/>
    </source>
</evidence>
<proteinExistence type="predicted"/>
<dbReference type="PROSITE" id="PS50893">
    <property type="entry name" value="ABC_TRANSPORTER_2"/>
    <property type="match status" value="1"/>
</dbReference>
<dbReference type="SUPFAM" id="SSF52540">
    <property type="entry name" value="P-loop containing nucleoside triphosphate hydrolases"/>
    <property type="match status" value="1"/>
</dbReference>
<evidence type="ECO:0000256" key="2">
    <source>
        <dbReference type="ARBA" id="ARBA00022741"/>
    </source>
</evidence>
<dbReference type="InterPro" id="IPR017871">
    <property type="entry name" value="ABC_transporter-like_CS"/>
</dbReference>